<feature type="compositionally biased region" description="Acidic residues" evidence="1">
    <location>
        <begin position="1"/>
        <end position="11"/>
    </location>
</feature>
<feature type="compositionally biased region" description="Basic and acidic residues" evidence="1">
    <location>
        <begin position="12"/>
        <end position="22"/>
    </location>
</feature>
<proteinExistence type="predicted"/>
<gene>
    <name evidence="2" type="ORF">KI387_001089</name>
</gene>
<reference evidence="2 3" key="1">
    <citation type="journal article" date="2021" name="Nat. Plants">
        <title>The Taxus genome provides insights into paclitaxel biosynthesis.</title>
        <authorList>
            <person name="Xiong X."/>
            <person name="Gou J."/>
            <person name="Liao Q."/>
            <person name="Li Y."/>
            <person name="Zhou Q."/>
            <person name="Bi G."/>
            <person name="Li C."/>
            <person name="Du R."/>
            <person name="Wang X."/>
            <person name="Sun T."/>
            <person name="Guo L."/>
            <person name="Liang H."/>
            <person name="Lu P."/>
            <person name="Wu Y."/>
            <person name="Zhang Z."/>
            <person name="Ro D.K."/>
            <person name="Shang Y."/>
            <person name="Huang S."/>
            <person name="Yan J."/>
        </authorList>
    </citation>
    <scope>NUCLEOTIDE SEQUENCE [LARGE SCALE GENOMIC DNA]</scope>
    <source>
        <strain evidence="2">Ta-2019</strain>
    </source>
</reference>
<evidence type="ECO:0000256" key="1">
    <source>
        <dbReference type="SAM" id="MobiDB-lite"/>
    </source>
</evidence>
<comment type="caution">
    <text evidence="2">The sequence shown here is derived from an EMBL/GenBank/DDBJ whole genome shotgun (WGS) entry which is preliminary data.</text>
</comment>
<accession>A0AA38GTZ7</accession>
<feature type="compositionally biased region" description="Acidic residues" evidence="1">
    <location>
        <begin position="23"/>
        <end position="32"/>
    </location>
</feature>
<sequence>MEEEADSEETDSLEKYMGRKDDDSEEDDNGEDDHERPQEPLVFSVYDLGEESGEEEQEFVFAR</sequence>
<dbReference type="EMBL" id="JAHRHJ020000001">
    <property type="protein sequence ID" value="KAH9328981.1"/>
    <property type="molecule type" value="Genomic_DNA"/>
</dbReference>
<keyword evidence="3" id="KW-1185">Reference proteome</keyword>
<feature type="non-terminal residue" evidence="2">
    <location>
        <position position="63"/>
    </location>
</feature>
<evidence type="ECO:0000313" key="2">
    <source>
        <dbReference type="EMBL" id="KAH9328981.1"/>
    </source>
</evidence>
<organism evidence="2 3">
    <name type="scientific">Taxus chinensis</name>
    <name type="common">Chinese yew</name>
    <name type="synonym">Taxus wallichiana var. chinensis</name>
    <dbReference type="NCBI Taxonomy" id="29808"/>
    <lineage>
        <taxon>Eukaryota</taxon>
        <taxon>Viridiplantae</taxon>
        <taxon>Streptophyta</taxon>
        <taxon>Embryophyta</taxon>
        <taxon>Tracheophyta</taxon>
        <taxon>Spermatophyta</taxon>
        <taxon>Pinopsida</taxon>
        <taxon>Pinidae</taxon>
        <taxon>Conifers II</taxon>
        <taxon>Cupressales</taxon>
        <taxon>Taxaceae</taxon>
        <taxon>Taxus</taxon>
    </lineage>
</organism>
<dbReference type="Proteomes" id="UP000824469">
    <property type="component" value="Unassembled WGS sequence"/>
</dbReference>
<protein>
    <submittedName>
        <fullName evidence="2">Uncharacterized protein</fullName>
    </submittedName>
</protein>
<feature type="region of interest" description="Disordered" evidence="1">
    <location>
        <begin position="1"/>
        <end position="42"/>
    </location>
</feature>
<dbReference type="AlphaFoldDB" id="A0AA38GTZ7"/>
<evidence type="ECO:0000313" key="3">
    <source>
        <dbReference type="Proteomes" id="UP000824469"/>
    </source>
</evidence>
<name>A0AA38GTZ7_TAXCH</name>